<evidence type="ECO:0000313" key="2">
    <source>
        <dbReference type="EMBL" id="AIF21699.1"/>
    </source>
</evidence>
<protein>
    <submittedName>
        <fullName evidence="2">Uncharacterized protein</fullName>
    </submittedName>
</protein>
<keyword evidence="1" id="KW-1133">Transmembrane helix</keyword>
<accession>A0A075I183</accession>
<reference evidence="2" key="1">
    <citation type="journal article" date="2014" name="Genome Biol. Evol.">
        <title>Pangenome evidence for extensive interdomain horizontal transfer affecting lineage core and shell genes in uncultured planktonic thaumarchaeota and euryarchaeota.</title>
        <authorList>
            <person name="Deschamps P."/>
            <person name="Zivanovic Y."/>
            <person name="Moreira D."/>
            <person name="Rodriguez-Valera F."/>
            <person name="Lopez-Garcia P."/>
        </authorList>
    </citation>
    <scope>NUCLEOTIDE SEQUENCE</scope>
</reference>
<proteinExistence type="predicted"/>
<dbReference type="EMBL" id="KF901196">
    <property type="protein sequence ID" value="AIF21699.1"/>
    <property type="molecule type" value="Genomic_DNA"/>
</dbReference>
<dbReference type="AlphaFoldDB" id="A0A075I183"/>
<feature type="transmembrane region" description="Helical" evidence="1">
    <location>
        <begin position="33"/>
        <end position="50"/>
    </location>
</feature>
<evidence type="ECO:0000256" key="1">
    <source>
        <dbReference type="SAM" id="Phobius"/>
    </source>
</evidence>
<organism evidence="2">
    <name type="scientific">uncultured marine thaumarchaeote SAT1000_06_A02</name>
    <dbReference type="NCBI Taxonomy" id="1456359"/>
    <lineage>
        <taxon>Archaea</taxon>
        <taxon>Nitrososphaerota</taxon>
        <taxon>environmental samples</taxon>
    </lineage>
</organism>
<name>A0A075I183_9ARCH</name>
<feature type="transmembrane region" description="Helical" evidence="1">
    <location>
        <begin position="62"/>
        <end position="80"/>
    </location>
</feature>
<keyword evidence="1" id="KW-0812">Transmembrane</keyword>
<sequence length="123" mass="13351">MIFIFSMNIVLSQLDPASFQSDIINSDLKPGPIGIFMAGVLLFVTICALIQKIKQNFKTSYGLIILGSLIAIGFSAASIIGKVPSFRYQTAANPFLITTDPLTESIAEHAFTSLDISFFIIQS</sequence>
<keyword evidence="1" id="KW-0472">Membrane</keyword>